<dbReference type="PIRSF" id="PIRSF007663">
    <property type="entry name" value="UCP007663"/>
    <property type="match status" value="1"/>
</dbReference>
<dbReference type="Gene3D" id="2.70.98.50">
    <property type="entry name" value="putative glycoside hydrolase family protein from bacillus halodurans"/>
    <property type="match status" value="1"/>
</dbReference>
<dbReference type="InterPro" id="IPR008928">
    <property type="entry name" value="6-hairpin_glycosidase_sf"/>
</dbReference>
<dbReference type="InterPro" id="IPR054363">
    <property type="entry name" value="GH95_cat"/>
</dbReference>
<sequence>MKLHYKKPAQVWTEALPIGNGRLGAMVFGGAKTELVQLNDDTLWSGYPRDCNNPQAKEWLPVVRKLVAEGNYKEANEAAKNMLGDNVQSYMPLGDLHVQLEHGEAIGRYTRELVLEEAAAKVEYEAGGTVYRRETFVSFPHQVVVMHLTADKPGKLSFHAKLDSILRHETYGEGGRFIMRGLAPEQVLPNYIDAADSVVYGDAGNTDGMSFEGRLAVKTSGGSIDCDSRGIHVNGATSATLYVSAATSFNGFDRNPGRDGKAPGPIAEAALAEAMALPYESLRAAHTEDFGALFNRVSIRLGEPLAPEELSTEERIAEYGAKDPGLVELLYQYGRYLLISSSRPGTQPANLQGIWNKELRAPWNSNWTLNINAEMNYWPAETANLAECHEPLLDLIGSLSVNGRATAETNYGARGWTTHHNADIWAYTAPAGSDPVWAMWPMGGVWLSQHLWERFAFGRDQEYLRGQAYPIMKEAALFCLDWLFEDGQGRLITSPSTSPEHKFRLEDGSLVAVGAASTMDLSLIWDLFTNCIEAAETLDIDAEFRGELQAALNKMLPMQIGQYGQLQEWSVDFEDEDVHHRHVSHLFGVYPGRQLTKAGTPELFEAARKSLERRGDDGTGWSLGWKVGLWARFGDGNRSLGLLGNLLRLVKEDDPSYHHGGGVYPNLFDAHPPFQIDGNFAATAGINEALLQSHQGFLDLLPSLPDSWPEGHITGLRARGGFEVSLFWSGGRLAKAELVSLNGEPCRFRASLSPVSLQQEEQAIPLVQDSGLYRFATEAGQRYTILF</sequence>
<dbReference type="InterPro" id="IPR049053">
    <property type="entry name" value="AFCA-like_C"/>
</dbReference>
<dbReference type="Pfam" id="PF14498">
    <property type="entry name" value="Glyco_hyd_65N_2"/>
    <property type="match status" value="1"/>
</dbReference>
<accession>A0A4P6FBT7</accession>
<dbReference type="GO" id="GO:0005975">
    <property type="term" value="P:carbohydrate metabolic process"/>
    <property type="evidence" value="ECO:0007669"/>
    <property type="project" value="InterPro"/>
</dbReference>
<dbReference type="PANTHER" id="PTHR31084">
    <property type="entry name" value="ALPHA-L-FUCOSIDASE 2"/>
    <property type="match status" value="1"/>
</dbReference>
<dbReference type="OrthoDB" id="9802600at2"/>
<feature type="domain" description="Glycosyl hydrolase family 95 catalytic" evidence="3">
    <location>
        <begin position="279"/>
        <end position="690"/>
    </location>
</feature>
<feature type="domain" description="Glycosyl hydrolase family 95 N-terminal" evidence="1">
    <location>
        <begin position="3"/>
        <end position="250"/>
    </location>
</feature>
<dbReference type="GO" id="GO:0004560">
    <property type="term" value="F:alpha-L-fucosidase activity"/>
    <property type="evidence" value="ECO:0007669"/>
    <property type="project" value="InterPro"/>
</dbReference>
<dbReference type="InterPro" id="IPR016518">
    <property type="entry name" value="Alpha-L-fucosidase"/>
</dbReference>
<dbReference type="InterPro" id="IPR013780">
    <property type="entry name" value="Glyco_hydro_b"/>
</dbReference>
<dbReference type="KEGG" id="pprt:ET464_18205"/>
<name>A0A4P6FBT7_9BACL</name>
<evidence type="ECO:0000313" key="5">
    <source>
        <dbReference type="Proteomes" id="UP000293568"/>
    </source>
</evidence>
<evidence type="ECO:0000259" key="1">
    <source>
        <dbReference type="Pfam" id="PF14498"/>
    </source>
</evidence>
<protein>
    <submittedName>
        <fullName evidence="4">Glycoside hydrolase family 95 protein</fullName>
    </submittedName>
</protein>
<dbReference type="InterPro" id="IPR027414">
    <property type="entry name" value="GH95_N_dom"/>
</dbReference>
<dbReference type="SUPFAM" id="SSF48208">
    <property type="entry name" value="Six-hairpin glycosidases"/>
    <property type="match status" value="1"/>
</dbReference>
<proteinExistence type="predicted"/>
<dbReference type="AlphaFoldDB" id="A0A4P6FBT7"/>
<dbReference type="FunFam" id="1.50.10.10:FF:000028">
    <property type="entry name" value="Alpha-L-fucosidase 2"/>
    <property type="match status" value="1"/>
</dbReference>
<dbReference type="Proteomes" id="UP000293568">
    <property type="component" value="Chromosome"/>
</dbReference>
<evidence type="ECO:0000259" key="3">
    <source>
        <dbReference type="Pfam" id="PF22124"/>
    </source>
</evidence>
<reference evidence="4 5" key="1">
    <citation type="submission" date="2019-01" db="EMBL/GenBank/DDBJ databases">
        <title>Genome sequencing of strain FW100M-2.</title>
        <authorList>
            <person name="Heo J."/>
            <person name="Kim S.-J."/>
            <person name="Kim J.-S."/>
            <person name="Hong S.-B."/>
            <person name="Kwon S.-W."/>
        </authorList>
    </citation>
    <scope>NUCLEOTIDE SEQUENCE [LARGE SCALE GENOMIC DNA]</scope>
    <source>
        <strain evidence="4 5">FW100M-2</strain>
    </source>
</reference>
<gene>
    <name evidence="4" type="ORF">ET464_18205</name>
</gene>
<dbReference type="Gene3D" id="2.60.40.1180">
    <property type="entry name" value="Golgi alpha-mannosidase II"/>
    <property type="match status" value="1"/>
</dbReference>
<organism evidence="4 5">
    <name type="scientific">Paenibacillus protaetiae</name>
    <dbReference type="NCBI Taxonomy" id="2509456"/>
    <lineage>
        <taxon>Bacteria</taxon>
        <taxon>Bacillati</taxon>
        <taxon>Bacillota</taxon>
        <taxon>Bacilli</taxon>
        <taxon>Bacillales</taxon>
        <taxon>Paenibacillaceae</taxon>
        <taxon>Paenibacillus</taxon>
    </lineage>
</organism>
<evidence type="ECO:0000313" key="4">
    <source>
        <dbReference type="EMBL" id="QAY68018.1"/>
    </source>
</evidence>
<dbReference type="EMBL" id="CP035492">
    <property type="protein sequence ID" value="QAY68018.1"/>
    <property type="molecule type" value="Genomic_DNA"/>
</dbReference>
<evidence type="ECO:0000259" key="2">
    <source>
        <dbReference type="Pfam" id="PF21307"/>
    </source>
</evidence>
<dbReference type="Pfam" id="PF21307">
    <property type="entry name" value="Glyco_hydro_95_C"/>
    <property type="match status" value="1"/>
</dbReference>
<dbReference type="PANTHER" id="PTHR31084:SF0">
    <property type="entry name" value="ALPHA-L-FUCOSIDASE 2"/>
    <property type="match status" value="1"/>
</dbReference>
<keyword evidence="4" id="KW-0378">Hydrolase</keyword>
<dbReference type="Pfam" id="PF22124">
    <property type="entry name" value="Glyco_hydro_95_cat"/>
    <property type="match status" value="1"/>
</dbReference>
<dbReference type="RefSeq" id="WP_129443386.1">
    <property type="nucleotide sequence ID" value="NZ_CP035492.1"/>
</dbReference>
<feature type="domain" description="Alpha fucosidase A-like C-terminal" evidence="2">
    <location>
        <begin position="692"/>
        <end position="785"/>
    </location>
</feature>
<keyword evidence="5" id="KW-1185">Reference proteome</keyword>